<dbReference type="OrthoDB" id="6953533at2"/>
<protein>
    <recommendedName>
        <fullName evidence="3">Calcineurin-like phosphoesterase superfamily domain-containing protein</fullName>
    </recommendedName>
</protein>
<evidence type="ECO:0000313" key="1">
    <source>
        <dbReference type="EMBL" id="SFR66623.1"/>
    </source>
</evidence>
<dbReference type="STRING" id="650891.SAMN05216203_2367"/>
<proteinExistence type="predicted"/>
<dbReference type="Proteomes" id="UP000198644">
    <property type="component" value="Unassembled WGS sequence"/>
</dbReference>
<name>A0A1I6IIU6_9GAMM</name>
<evidence type="ECO:0000313" key="2">
    <source>
        <dbReference type="Proteomes" id="UP000198644"/>
    </source>
</evidence>
<dbReference type="SUPFAM" id="SSF56300">
    <property type="entry name" value="Metallo-dependent phosphatases"/>
    <property type="match status" value="1"/>
</dbReference>
<dbReference type="EMBL" id="FOYW01000001">
    <property type="protein sequence ID" value="SFR66623.1"/>
    <property type="molecule type" value="Genomic_DNA"/>
</dbReference>
<dbReference type="Gene3D" id="3.60.21.10">
    <property type="match status" value="1"/>
</dbReference>
<dbReference type="RefSeq" id="WP_092012559.1">
    <property type="nucleotide sequence ID" value="NZ_FOYW01000001.1"/>
</dbReference>
<reference evidence="1 2" key="1">
    <citation type="submission" date="2016-10" db="EMBL/GenBank/DDBJ databases">
        <authorList>
            <person name="de Groot N.N."/>
        </authorList>
    </citation>
    <scope>NUCLEOTIDE SEQUENCE [LARGE SCALE GENOMIC DNA]</scope>
    <source>
        <strain evidence="1 2">CGMCC 1.9167</strain>
    </source>
</reference>
<organism evidence="1 2">
    <name type="scientific">Marinobacter daqiaonensis</name>
    <dbReference type="NCBI Taxonomy" id="650891"/>
    <lineage>
        <taxon>Bacteria</taxon>
        <taxon>Pseudomonadati</taxon>
        <taxon>Pseudomonadota</taxon>
        <taxon>Gammaproteobacteria</taxon>
        <taxon>Pseudomonadales</taxon>
        <taxon>Marinobacteraceae</taxon>
        <taxon>Marinobacter</taxon>
    </lineage>
</organism>
<dbReference type="InterPro" id="IPR029052">
    <property type="entry name" value="Metallo-depent_PP-like"/>
</dbReference>
<accession>A0A1I6IIU6</accession>
<sequence length="318" mass="34930">MSEGRSCPLHYRYRPEALTLFPEPCDADVLYVVGGLYGNPFALDEIEAMAAREQQQGHRVRLLFNGDFNWFNASDELFRDINARVLSHSAITGNVEYELARPGDDTGCGCAYPDFVDDAVVARSNRIMERLQGVAGRHPDIQEQLARLPRFQCLIFGGLKVVVLHGDPESLAGWGLSHEVLSHDGDDQLGEWFRRSDADIIISTHTCLPVMRSLAVDGRPRVFLNNGSAGMGNLAGGSSGLVARVARSPASPAAFHLPSELPVDASLEPVVFPLAPWLQRFDQLWPYGSDAALSYRQRIINGTSLCGRHLLATSATFR</sequence>
<evidence type="ECO:0008006" key="3">
    <source>
        <dbReference type="Google" id="ProtNLM"/>
    </source>
</evidence>
<dbReference type="AlphaFoldDB" id="A0A1I6IIU6"/>
<gene>
    <name evidence="1" type="ORF">SAMN05216203_2367</name>
</gene>
<keyword evidence="2" id="KW-1185">Reference proteome</keyword>